<keyword evidence="3" id="KW-1185">Reference proteome</keyword>
<protein>
    <submittedName>
        <fullName evidence="2">Concanavalin A-like lectin/glucanase domain-containing protein</fullName>
    </submittedName>
</protein>
<dbReference type="Gene3D" id="2.60.120.920">
    <property type="match status" value="1"/>
</dbReference>
<keyword evidence="2" id="KW-0430">Lectin</keyword>
<dbReference type="InterPro" id="IPR050618">
    <property type="entry name" value="Ubq-SigPath_Reg"/>
</dbReference>
<evidence type="ECO:0000259" key="1">
    <source>
        <dbReference type="PROSITE" id="PS50188"/>
    </source>
</evidence>
<dbReference type="EMBL" id="QKYT01000032">
    <property type="protein sequence ID" value="RIA97249.1"/>
    <property type="molecule type" value="Genomic_DNA"/>
</dbReference>
<dbReference type="STRING" id="658196.A0A397TIP4"/>
<dbReference type="SMART" id="SM00449">
    <property type="entry name" value="SPRY"/>
    <property type="match status" value="1"/>
</dbReference>
<evidence type="ECO:0000313" key="3">
    <source>
        <dbReference type="Proteomes" id="UP000265703"/>
    </source>
</evidence>
<dbReference type="OrthoDB" id="25503at2759"/>
<gene>
    <name evidence="2" type="ORF">C1645_300411</name>
</gene>
<feature type="domain" description="B30.2/SPRY" evidence="1">
    <location>
        <begin position="50"/>
        <end position="237"/>
    </location>
</feature>
<dbReference type="InterPro" id="IPR013320">
    <property type="entry name" value="ConA-like_dom_sf"/>
</dbReference>
<reference evidence="2 3" key="1">
    <citation type="submission" date="2018-06" db="EMBL/GenBank/DDBJ databases">
        <title>Comparative genomics reveals the genomic features of Rhizophagus irregularis, R. cerebriforme, R. diaphanum and Gigaspora rosea, and their symbiotic lifestyle signature.</title>
        <authorList>
            <person name="Morin E."/>
            <person name="San Clemente H."/>
            <person name="Chen E.C.H."/>
            <person name="De La Providencia I."/>
            <person name="Hainaut M."/>
            <person name="Kuo A."/>
            <person name="Kohler A."/>
            <person name="Murat C."/>
            <person name="Tang N."/>
            <person name="Roy S."/>
            <person name="Loubradou J."/>
            <person name="Henrissat B."/>
            <person name="Grigoriev I.V."/>
            <person name="Corradi N."/>
            <person name="Roux C."/>
            <person name="Martin F.M."/>
        </authorList>
    </citation>
    <scope>NUCLEOTIDE SEQUENCE [LARGE SCALE GENOMIC DNA]</scope>
    <source>
        <strain evidence="2 3">DAOM 227022</strain>
    </source>
</reference>
<dbReference type="InterPro" id="IPR003877">
    <property type="entry name" value="SPRY_dom"/>
</dbReference>
<dbReference type="GO" id="GO:0030246">
    <property type="term" value="F:carbohydrate binding"/>
    <property type="evidence" value="ECO:0007669"/>
    <property type="project" value="UniProtKB-KW"/>
</dbReference>
<dbReference type="SUPFAM" id="SSF49899">
    <property type="entry name" value="Concanavalin A-like lectins/glucanases"/>
    <property type="match status" value="1"/>
</dbReference>
<organism evidence="2 3">
    <name type="scientific">Glomus cerebriforme</name>
    <dbReference type="NCBI Taxonomy" id="658196"/>
    <lineage>
        <taxon>Eukaryota</taxon>
        <taxon>Fungi</taxon>
        <taxon>Fungi incertae sedis</taxon>
        <taxon>Mucoromycota</taxon>
        <taxon>Glomeromycotina</taxon>
        <taxon>Glomeromycetes</taxon>
        <taxon>Glomerales</taxon>
        <taxon>Glomeraceae</taxon>
        <taxon>Glomus</taxon>
    </lineage>
</organism>
<dbReference type="PANTHER" id="PTHR12864">
    <property type="entry name" value="RAN BINDING PROTEIN 9-RELATED"/>
    <property type="match status" value="1"/>
</dbReference>
<name>A0A397TIP4_9GLOM</name>
<evidence type="ECO:0000313" key="2">
    <source>
        <dbReference type="EMBL" id="RIA97249.1"/>
    </source>
</evidence>
<accession>A0A397TIP4</accession>
<dbReference type="InterPro" id="IPR043136">
    <property type="entry name" value="B30.2/SPRY_sf"/>
</dbReference>
<sequence length="270" mass="30657">MYILKEKILTIIKFLTNLLQNFRNTITNHYFNMTQITKLNNPQPFIPNYLRDTWIDKHNKTSFKPIDLPTRWNPNECSTNLEIQDGLGLLYIGLGRNIWDTGAVRANCPIPFEAGIYYFEMEVIDMGERGNIGLGFGKKSCPLTRMPGWERDSIGYHGDDGLIFFQSPIGREYGALYSTGDIAGCGINFLNGTVFFTKNGIHLGIASTYIFDGDLYPTVGLISPRECVEINFGQKPFKFDIDQYAKYAFADAENQKGKIKKDPILPSNLY</sequence>
<proteinExistence type="predicted"/>
<comment type="caution">
    <text evidence="2">The sequence shown here is derived from an EMBL/GenBank/DDBJ whole genome shotgun (WGS) entry which is preliminary data.</text>
</comment>
<dbReference type="Pfam" id="PF00622">
    <property type="entry name" value="SPRY"/>
    <property type="match status" value="1"/>
</dbReference>
<dbReference type="Proteomes" id="UP000265703">
    <property type="component" value="Unassembled WGS sequence"/>
</dbReference>
<dbReference type="InterPro" id="IPR001870">
    <property type="entry name" value="B30.2/SPRY"/>
</dbReference>
<dbReference type="PROSITE" id="PS50188">
    <property type="entry name" value="B302_SPRY"/>
    <property type="match status" value="1"/>
</dbReference>
<dbReference type="AlphaFoldDB" id="A0A397TIP4"/>